<dbReference type="GO" id="GO:0009098">
    <property type="term" value="P:L-leucine biosynthetic process"/>
    <property type="evidence" value="ECO:0007669"/>
    <property type="project" value="UniProtKB-UniRule"/>
</dbReference>
<dbReference type="GO" id="GO:0003852">
    <property type="term" value="F:2-isopropylmalate synthase activity"/>
    <property type="evidence" value="ECO:0007669"/>
    <property type="project" value="UniProtKB-UniRule"/>
</dbReference>
<dbReference type="UniPathway" id="UPA00048">
    <property type="reaction ID" value="UER00070"/>
</dbReference>
<comment type="catalytic activity">
    <reaction evidence="1 12">
        <text>3-methyl-2-oxobutanoate + acetyl-CoA + H2O = (2S)-2-isopropylmalate + CoA + H(+)</text>
        <dbReference type="Rhea" id="RHEA:21524"/>
        <dbReference type="ChEBI" id="CHEBI:1178"/>
        <dbReference type="ChEBI" id="CHEBI:11851"/>
        <dbReference type="ChEBI" id="CHEBI:15377"/>
        <dbReference type="ChEBI" id="CHEBI:15378"/>
        <dbReference type="ChEBI" id="CHEBI:57287"/>
        <dbReference type="ChEBI" id="CHEBI:57288"/>
        <dbReference type="EC" id="2.3.3.13"/>
    </reaction>
</comment>
<dbReference type="CDD" id="cd07942">
    <property type="entry name" value="DRE_TIM_LeuA"/>
    <property type="match status" value="1"/>
</dbReference>
<sequence>MPVHRYRPWYDLVENIDLPDRTWPEKRIDRAPLWCAVDLRDGNQALIDPMSPARKRKFFDLLVRMGYKEIEVGFPAASQTDFDFVREIIDEGAIPDDVSIQVLSQCRPELIERTFQALDGAPRAIVHIYNSTSILQRRVVFREEREGIKKIATQGAEMVVDLAAKHPDTDFRFQYSPESYTGTELSYALEVCNAVTDIWQPTPEKPVILNLPATVEMATPNVYADSIEWMSRNLARRDSVILSLHPHNDRGTGIAAAELGYQAGADRIEGCLFGNGERTGNVDLVALGMNLYSQGIDPQIDFSDMDEIKRTVEYCNQLPVGERSPWGGDLVFTAFSGSHQDAINKGLDALKDAADKAGVPIDEYPWEVPYLPIDPKDVGRTYEAVIRVNSQSGKGGVAYIMKAEHQLDLPRRLQIEFSKVIQRYTDTEGGEVDPTTMYNAFSAEYLELKTPLELVRQHVRDNGDGEYDIAATVRVEGDEHEITGRGNGPIAAFFDALSTVGFDLRLLDYSEHTLSPGDDARAASYIECAISDRVFWGIGIDPSIVTASLRAVVSAVNRANR</sequence>
<keyword evidence="11 12" id="KW-0100">Branched-chain amino acid biosynthesis</keyword>
<dbReference type="HAMAP" id="MF_00572">
    <property type="entry name" value="LeuA_type2"/>
    <property type="match status" value="1"/>
</dbReference>
<dbReference type="InterPro" id="IPR002034">
    <property type="entry name" value="AIPM/Hcit_synth_CS"/>
</dbReference>
<dbReference type="InterPro" id="IPR000891">
    <property type="entry name" value="PYR_CT"/>
</dbReference>
<dbReference type="Proteomes" id="UP000215199">
    <property type="component" value="Unassembled WGS sequence"/>
</dbReference>
<feature type="domain" description="Pyruvate carboxyltransferase" evidence="13">
    <location>
        <begin position="32"/>
        <end position="306"/>
    </location>
</feature>
<evidence type="ECO:0000256" key="2">
    <source>
        <dbReference type="ARBA" id="ARBA00004689"/>
    </source>
</evidence>
<dbReference type="PROSITE" id="PS50991">
    <property type="entry name" value="PYR_CT"/>
    <property type="match status" value="1"/>
</dbReference>
<dbReference type="PANTHER" id="PTHR46911:SF1">
    <property type="entry name" value="2-ISOPROPYLMALATE SYNTHASE"/>
    <property type="match status" value="1"/>
</dbReference>
<dbReference type="OrthoDB" id="9803573at2"/>
<dbReference type="GO" id="GO:0005737">
    <property type="term" value="C:cytoplasm"/>
    <property type="evidence" value="ECO:0007669"/>
    <property type="project" value="UniProtKB-SubCell"/>
</dbReference>
<dbReference type="Gene3D" id="3.20.20.70">
    <property type="entry name" value="Aldolase class I"/>
    <property type="match status" value="1"/>
</dbReference>
<dbReference type="InterPro" id="IPR039371">
    <property type="entry name" value="LeuA_N_DRE-TIM"/>
</dbReference>
<keyword evidence="7 12" id="KW-0028">Amino-acid biosynthesis</keyword>
<dbReference type="GO" id="GO:0000287">
    <property type="term" value="F:magnesium ion binding"/>
    <property type="evidence" value="ECO:0007669"/>
    <property type="project" value="UniProtKB-UniRule"/>
</dbReference>
<feature type="binding site" evidence="12">
    <location>
        <position position="245"/>
    </location>
    <ligand>
        <name>Mg(2+)</name>
        <dbReference type="ChEBI" id="CHEBI:18420"/>
    </ligand>
</feature>
<dbReference type="SUPFAM" id="SSF89000">
    <property type="entry name" value="post-HMGL domain-like"/>
    <property type="match status" value="1"/>
</dbReference>
<comment type="cofactor">
    <cofactor evidence="12">
        <name>Mg(2+)</name>
        <dbReference type="ChEBI" id="CHEBI:18420"/>
    </cofactor>
</comment>
<keyword evidence="10 12" id="KW-0460">Magnesium</keyword>
<evidence type="ECO:0000256" key="4">
    <source>
        <dbReference type="ARBA" id="ARBA00012973"/>
    </source>
</evidence>
<dbReference type="FunFam" id="3.20.20.70:FF:000045">
    <property type="entry name" value="2-isopropylmalate synthase"/>
    <property type="match status" value="1"/>
</dbReference>
<comment type="pathway">
    <text evidence="2 12">Amino-acid biosynthesis; L-leucine biosynthesis; L-leucine from 3-methyl-2-oxobutanoate: step 1/4.</text>
</comment>
<dbReference type="Gene3D" id="3.30.160.270">
    <property type="match status" value="1"/>
</dbReference>
<accession>A0A229TI86</accession>
<dbReference type="SUPFAM" id="SSF110921">
    <property type="entry name" value="2-isopropylmalate synthase LeuA, allosteric (dimerisation) domain"/>
    <property type="match status" value="1"/>
</dbReference>
<dbReference type="NCBIfam" id="TIGR00970">
    <property type="entry name" value="leuA_yeast"/>
    <property type="match status" value="1"/>
</dbReference>
<dbReference type="NCBIfam" id="NF002991">
    <property type="entry name" value="PRK03739.1"/>
    <property type="match status" value="1"/>
</dbReference>
<comment type="subcellular location">
    <subcellularLocation>
        <location evidence="12">Cytoplasm</location>
    </subcellularLocation>
</comment>
<comment type="subunit">
    <text evidence="12">Homodimer.</text>
</comment>
<protein>
    <recommendedName>
        <fullName evidence="4 12">2-isopropylmalate synthase</fullName>
        <ecNumber evidence="4 12">2.3.3.13</ecNumber>
    </recommendedName>
    <alternativeName>
        <fullName evidence="12">Alpha-IPM synthase</fullName>
    </alternativeName>
    <alternativeName>
        <fullName evidence="12">Alpha-isopropylmalate synthase</fullName>
    </alternativeName>
</protein>
<dbReference type="SUPFAM" id="SSF51569">
    <property type="entry name" value="Aldolase"/>
    <property type="match status" value="1"/>
</dbReference>
<dbReference type="Pfam" id="PF00682">
    <property type="entry name" value="HMGL-like"/>
    <property type="match status" value="1"/>
</dbReference>
<dbReference type="PROSITE" id="PS00815">
    <property type="entry name" value="AIPM_HOMOCIT_SYNTH_1"/>
    <property type="match status" value="1"/>
</dbReference>
<dbReference type="InterPro" id="IPR054692">
    <property type="entry name" value="LeuA-like_post-cat"/>
</dbReference>
<organism evidence="14 15">
    <name type="scientific">Amycolatopsis vastitatis</name>
    <dbReference type="NCBI Taxonomy" id="1905142"/>
    <lineage>
        <taxon>Bacteria</taxon>
        <taxon>Bacillati</taxon>
        <taxon>Actinomycetota</taxon>
        <taxon>Actinomycetes</taxon>
        <taxon>Pseudonocardiales</taxon>
        <taxon>Pseudonocardiaceae</taxon>
        <taxon>Amycolatopsis</taxon>
    </lineage>
</organism>
<evidence type="ECO:0000256" key="5">
    <source>
        <dbReference type="ARBA" id="ARBA00022430"/>
    </source>
</evidence>
<feature type="region of interest" description="Regulatory domain" evidence="12">
    <location>
        <begin position="448"/>
        <end position="561"/>
    </location>
</feature>
<evidence type="ECO:0000256" key="1">
    <source>
        <dbReference type="ARBA" id="ARBA00000064"/>
    </source>
</evidence>
<evidence type="ECO:0000256" key="11">
    <source>
        <dbReference type="ARBA" id="ARBA00023304"/>
    </source>
</evidence>
<keyword evidence="8 12" id="KW-0808">Transferase</keyword>
<evidence type="ECO:0000256" key="8">
    <source>
        <dbReference type="ARBA" id="ARBA00022679"/>
    </source>
</evidence>
<dbReference type="InterPro" id="IPR013709">
    <property type="entry name" value="2-isopropylmalate_synth_dimer"/>
</dbReference>
<proteinExistence type="inferred from homology"/>
<reference evidence="15" key="1">
    <citation type="submission" date="2017-07" db="EMBL/GenBank/DDBJ databases">
        <title>Comparative genome mining reveals phylogenetic distribution patterns of secondary metabolites in Amycolatopsis.</title>
        <authorList>
            <person name="Adamek M."/>
            <person name="Alanjary M."/>
            <person name="Sales-Ortells H."/>
            <person name="Goodfellow M."/>
            <person name="Bull A.T."/>
            <person name="Kalinowski J."/>
            <person name="Ziemert N."/>
        </authorList>
    </citation>
    <scope>NUCLEOTIDE SEQUENCE [LARGE SCALE GENOMIC DNA]</scope>
    <source>
        <strain evidence="15">H5</strain>
    </source>
</reference>
<dbReference type="Pfam" id="PF22615">
    <property type="entry name" value="IPMS_D2"/>
    <property type="match status" value="1"/>
</dbReference>
<evidence type="ECO:0000256" key="3">
    <source>
        <dbReference type="ARBA" id="ARBA00009767"/>
    </source>
</evidence>
<evidence type="ECO:0000259" key="13">
    <source>
        <dbReference type="PROSITE" id="PS50991"/>
    </source>
</evidence>
<evidence type="ECO:0000313" key="15">
    <source>
        <dbReference type="Proteomes" id="UP000215199"/>
    </source>
</evidence>
<gene>
    <name evidence="12 14" type="primary">leuA</name>
    <name evidence="14" type="ORF">CF165_04925</name>
</gene>
<dbReference type="InterPro" id="IPR005668">
    <property type="entry name" value="IPM_Synthase"/>
</dbReference>
<dbReference type="PROSITE" id="PS00816">
    <property type="entry name" value="AIPM_HOMOCIT_SYNTH_2"/>
    <property type="match status" value="1"/>
</dbReference>
<comment type="caution">
    <text evidence="14">The sequence shown here is derived from an EMBL/GenBank/DDBJ whole genome shotgun (WGS) entry which is preliminary data.</text>
</comment>
<feature type="binding site" evidence="12">
    <location>
        <position position="41"/>
    </location>
    <ligand>
        <name>Mg(2+)</name>
        <dbReference type="ChEBI" id="CHEBI:18420"/>
    </ligand>
</feature>
<keyword evidence="5 12" id="KW-0432">Leucine biosynthesis</keyword>
<keyword evidence="15" id="KW-1185">Reference proteome</keyword>
<dbReference type="PANTHER" id="PTHR46911">
    <property type="match status" value="1"/>
</dbReference>
<name>A0A229TI86_9PSEU</name>
<evidence type="ECO:0000256" key="7">
    <source>
        <dbReference type="ARBA" id="ARBA00022605"/>
    </source>
</evidence>
<evidence type="ECO:0000313" key="14">
    <source>
        <dbReference type="EMBL" id="OXM70644.1"/>
    </source>
</evidence>
<dbReference type="Pfam" id="PF08502">
    <property type="entry name" value="LeuA_dimer"/>
    <property type="match status" value="1"/>
</dbReference>
<dbReference type="EC" id="2.3.3.13" evidence="4 12"/>
<comment type="function">
    <text evidence="12">Catalyzes the condensation of the acetyl group of acetyl-CoA with 3-methyl-2-oxobutanoate (2-ketoisovalerate) to form 3-carboxy-3-hydroxy-4-methylpentanoate (2-isopropylmalate).</text>
</comment>
<dbReference type="EMBL" id="NMUL01000005">
    <property type="protein sequence ID" value="OXM70644.1"/>
    <property type="molecule type" value="Genomic_DNA"/>
</dbReference>
<evidence type="ECO:0000256" key="10">
    <source>
        <dbReference type="ARBA" id="ARBA00022842"/>
    </source>
</evidence>
<dbReference type="InterPro" id="IPR013785">
    <property type="entry name" value="Aldolase_TIM"/>
</dbReference>
<dbReference type="AlphaFoldDB" id="A0A229TI86"/>
<keyword evidence="6 12" id="KW-0963">Cytoplasm</keyword>
<dbReference type="FunFam" id="3.30.160.270:FF:000006">
    <property type="entry name" value="2-isopropylmalate synthase"/>
    <property type="match status" value="1"/>
</dbReference>
<evidence type="ECO:0000256" key="6">
    <source>
        <dbReference type="ARBA" id="ARBA00022490"/>
    </source>
</evidence>
<keyword evidence="9 12" id="KW-0479">Metal-binding</keyword>
<feature type="binding site" evidence="12">
    <location>
        <position position="281"/>
    </location>
    <ligand>
        <name>Mg(2+)</name>
        <dbReference type="ChEBI" id="CHEBI:18420"/>
    </ligand>
</feature>
<comment type="similarity">
    <text evidence="3 12">Belongs to the alpha-IPM synthase/homocitrate synthase family. LeuA type 2 subfamily.</text>
</comment>
<dbReference type="GO" id="GO:0003985">
    <property type="term" value="F:acetyl-CoA C-acetyltransferase activity"/>
    <property type="evidence" value="ECO:0007669"/>
    <property type="project" value="UniProtKB-UniRule"/>
</dbReference>
<dbReference type="SMART" id="SM00917">
    <property type="entry name" value="LeuA_dimer"/>
    <property type="match status" value="1"/>
</dbReference>
<evidence type="ECO:0000256" key="12">
    <source>
        <dbReference type="HAMAP-Rule" id="MF_00572"/>
    </source>
</evidence>
<feature type="binding site" evidence="12">
    <location>
        <position position="247"/>
    </location>
    <ligand>
        <name>Mg(2+)</name>
        <dbReference type="ChEBI" id="CHEBI:18420"/>
    </ligand>
</feature>
<evidence type="ECO:0000256" key="9">
    <source>
        <dbReference type="ARBA" id="ARBA00022723"/>
    </source>
</evidence>
<dbReference type="InterPro" id="IPR036230">
    <property type="entry name" value="LeuA_allosteric_dom_sf"/>
</dbReference>